<dbReference type="SUPFAM" id="SSF48403">
    <property type="entry name" value="Ankyrin repeat"/>
    <property type="match status" value="2"/>
</dbReference>
<dbReference type="PROSITE" id="PS50088">
    <property type="entry name" value="ANK_REPEAT"/>
    <property type="match status" value="2"/>
</dbReference>
<dbReference type="InterPro" id="IPR036770">
    <property type="entry name" value="Ankyrin_rpt-contain_sf"/>
</dbReference>
<keyword evidence="5" id="KW-1185">Reference proteome</keyword>
<keyword evidence="1" id="KW-0677">Repeat</keyword>
<comment type="caution">
    <text evidence="4">The sequence shown here is derived from an EMBL/GenBank/DDBJ whole genome shotgun (WGS) entry which is preliminary data.</text>
</comment>
<dbReference type="Pfam" id="PF12796">
    <property type="entry name" value="Ank_2"/>
    <property type="match status" value="1"/>
</dbReference>
<dbReference type="SMART" id="SM00248">
    <property type="entry name" value="ANK"/>
    <property type="match status" value="5"/>
</dbReference>
<dbReference type="Proteomes" id="UP000324065">
    <property type="component" value="Unassembled WGS sequence"/>
</dbReference>
<dbReference type="PANTHER" id="PTHR24198:SF165">
    <property type="entry name" value="ANKYRIN REPEAT-CONTAINING PROTEIN-RELATED"/>
    <property type="match status" value="1"/>
</dbReference>
<dbReference type="AlphaFoldDB" id="A0A5M6I8R3"/>
<dbReference type="PANTHER" id="PTHR24198">
    <property type="entry name" value="ANKYRIN REPEAT AND PROTEIN KINASE DOMAIN-CONTAINING PROTEIN"/>
    <property type="match status" value="1"/>
</dbReference>
<keyword evidence="2 3" id="KW-0040">ANK repeat</keyword>
<organism evidence="4 5">
    <name type="scientific">Roseospira marina</name>
    <dbReference type="NCBI Taxonomy" id="140057"/>
    <lineage>
        <taxon>Bacteria</taxon>
        <taxon>Pseudomonadati</taxon>
        <taxon>Pseudomonadota</taxon>
        <taxon>Alphaproteobacteria</taxon>
        <taxon>Rhodospirillales</taxon>
        <taxon>Rhodospirillaceae</taxon>
        <taxon>Roseospira</taxon>
    </lineage>
</organism>
<accession>A0A5M6I8R3</accession>
<reference evidence="4 5" key="1">
    <citation type="submission" date="2019-09" db="EMBL/GenBank/DDBJ databases">
        <title>Genome sequence of Roseospira marina, one of the more divergent members of the non-sulfur purple photosynthetic bacterial family, the Rhodospirillaceae.</title>
        <authorList>
            <person name="Meyer T."/>
            <person name="Kyndt J."/>
        </authorList>
    </citation>
    <scope>NUCLEOTIDE SEQUENCE [LARGE SCALE GENOMIC DNA]</scope>
    <source>
        <strain evidence="4 5">DSM 15113</strain>
    </source>
</reference>
<dbReference type="RefSeq" id="WP_150063744.1">
    <property type="nucleotide sequence ID" value="NZ_JACHII010000023.1"/>
</dbReference>
<dbReference type="EMBL" id="VWPJ01000023">
    <property type="protein sequence ID" value="KAA5604088.1"/>
    <property type="molecule type" value="Genomic_DNA"/>
</dbReference>
<gene>
    <name evidence="4" type="ORF">F1188_17510</name>
</gene>
<proteinExistence type="predicted"/>
<dbReference type="Gene3D" id="1.25.40.20">
    <property type="entry name" value="Ankyrin repeat-containing domain"/>
    <property type="match status" value="2"/>
</dbReference>
<feature type="repeat" description="ANK" evidence="3">
    <location>
        <begin position="35"/>
        <end position="67"/>
    </location>
</feature>
<evidence type="ECO:0000256" key="3">
    <source>
        <dbReference type="PROSITE-ProRule" id="PRU00023"/>
    </source>
</evidence>
<sequence>MAPIDIAITRAKAGDTAGLEDWIAGGGNPNAHDADGWTPLLWASARGHAATVAALLARGAESTLAHGRSAALPIHMAGHSGDVATATALLDHAPDQIDAVWDLNGHTILLQAVFYGHLDLARTLVERGADTAITTARGLGPMEFAHQFQNQPMTDVLRPYDSPAEKKAAYYARYLERIAPIIPEAEKPAQALADRLCRAIEDGIHATATDPTRVDATLAAVRALVEDEGADVNRLGGPLHQPPLIVAVTGNNGLPANPTVKRLRDETARYLLERGADPARHEDHPMGAQTIIRAAVFNHLDILRMCGAHMTPVALADAINEVPIVNGLTAMHDTCLRAGMVAAEQAGGYIEQARWFTENGGRHDMEDFSGQTQQSVAESCPDPERRRRLLAALGVSS</sequence>
<evidence type="ECO:0000313" key="4">
    <source>
        <dbReference type="EMBL" id="KAA5604088.1"/>
    </source>
</evidence>
<evidence type="ECO:0000256" key="1">
    <source>
        <dbReference type="ARBA" id="ARBA00022737"/>
    </source>
</evidence>
<dbReference type="PROSITE" id="PS50297">
    <property type="entry name" value="ANK_REP_REGION"/>
    <property type="match status" value="2"/>
</dbReference>
<dbReference type="OrthoDB" id="13225at2"/>
<name>A0A5M6I8R3_9PROT</name>
<evidence type="ECO:0000256" key="2">
    <source>
        <dbReference type="ARBA" id="ARBA00023043"/>
    </source>
</evidence>
<protein>
    <submittedName>
        <fullName evidence="4">Ankyrin repeat domain-containing protein</fullName>
    </submittedName>
</protein>
<dbReference type="Pfam" id="PF00023">
    <property type="entry name" value="Ank"/>
    <property type="match status" value="1"/>
</dbReference>
<dbReference type="InterPro" id="IPR002110">
    <property type="entry name" value="Ankyrin_rpt"/>
</dbReference>
<feature type="repeat" description="ANK" evidence="3">
    <location>
        <begin position="104"/>
        <end position="136"/>
    </location>
</feature>
<evidence type="ECO:0000313" key="5">
    <source>
        <dbReference type="Proteomes" id="UP000324065"/>
    </source>
</evidence>